<gene>
    <name evidence="2" type="ORF">A7E75_00860</name>
</gene>
<dbReference type="EMBL" id="CP015518">
    <property type="protein sequence ID" value="APG23733.1"/>
    <property type="molecule type" value="Genomic_DNA"/>
</dbReference>
<evidence type="ECO:0000313" key="3">
    <source>
        <dbReference type="Proteomes" id="UP000182264"/>
    </source>
</evidence>
<feature type="region of interest" description="Disordered" evidence="1">
    <location>
        <begin position="1"/>
        <end position="20"/>
    </location>
</feature>
<organism evidence="2 3">
    <name type="scientific">Syntrophotalea acetylenica</name>
    <name type="common">Pelobacter acetylenicus</name>
    <dbReference type="NCBI Taxonomy" id="29542"/>
    <lineage>
        <taxon>Bacteria</taxon>
        <taxon>Pseudomonadati</taxon>
        <taxon>Thermodesulfobacteriota</taxon>
        <taxon>Desulfuromonadia</taxon>
        <taxon>Desulfuromonadales</taxon>
        <taxon>Syntrophotaleaceae</taxon>
        <taxon>Syntrophotalea</taxon>
    </lineage>
</organism>
<proteinExistence type="predicted"/>
<dbReference type="KEGG" id="pace:A6070_09470"/>
<protein>
    <submittedName>
        <fullName evidence="2">Uncharacterized protein</fullName>
    </submittedName>
</protein>
<dbReference type="AlphaFoldDB" id="A0A1L3GCR6"/>
<keyword evidence="3" id="KW-1185">Reference proteome</keyword>
<evidence type="ECO:0000256" key="1">
    <source>
        <dbReference type="SAM" id="MobiDB-lite"/>
    </source>
</evidence>
<sequence>MEPLRLSPQRQLLGSQAPADPTGQLLELFAAVRYPEGVGESPQNRVQIFDHLFQIDRGVAPGYAPDLVFELLNLVTADAGVAALDGDAKWSRAFGV</sequence>
<name>A0A1L3GCR6_SYNAC</name>
<dbReference type="Proteomes" id="UP000182264">
    <property type="component" value="Chromosome"/>
</dbReference>
<evidence type="ECO:0000313" key="2">
    <source>
        <dbReference type="EMBL" id="APG23733.1"/>
    </source>
</evidence>
<dbReference type="STRING" id="29542.A6070_09470"/>
<reference evidence="2 3" key="1">
    <citation type="journal article" date="2017" name="Genome Announc.">
        <title>Complete Genome Sequences of Two Acetylene-Fermenting Pelobacter acetylenicus Strains.</title>
        <authorList>
            <person name="Sutton J.M."/>
            <person name="Baesman S.M."/>
            <person name="Fierst J.L."/>
            <person name="Poret-Peterson A.T."/>
            <person name="Oremland R.S."/>
            <person name="Dunlap D.S."/>
            <person name="Akob D.M."/>
        </authorList>
    </citation>
    <scope>NUCLEOTIDE SEQUENCE [LARGE SCALE GENOMIC DNA]</scope>
    <source>
        <strain evidence="2 3">DSM 3247</strain>
    </source>
</reference>
<accession>A0A1L3GCR6</accession>